<sequence length="405" mass="47934">MISSYILTFIFNFILLLNLASSQDDVYVEILEDKTLISQKYKNYCVIYNFWNGTMNIDEVNDPRISLVLHSTVNYIPYLENHINTWEGPISIAIVVPPPIDSFCENCTTYYSEKNLIIFKILHLFSKFNDISKISLHLFYINNKKNCPKIDKPSFDMSNQSKDEIDTLIKDAKNMDKYFDVYPINVARNLARKGMKTRLFLSSDVEQICNNGYESRMRKLAKKEIIDKKRNIVLVHRRFEMDENETIPKNKKELKALYDKKKAIVFHELIYKDGHSIPRLNEWFNIKEDFNQTTISQVLPYLRPGWEPQFVGGENVPFHDENFPYRIRSNTHLPHILCYRDFKFGIVNDLFTIHKGIQKEFKKHKSITKEVIRRAYFYGQKFNSKLRKKYPKNAKKCKPLVVFKG</sequence>
<accession>A0A0N4ZE03</accession>
<reference evidence="3" key="1">
    <citation type="submission" date="2017-02" db="UniProtKB">
        <authorList>
            <consortium name="WormBaseParasite"/>
        </authorList>
    </citation>
    <scope>IDENTIFICATION</scope>
</reference>
<feature type="chain" id="PRO_5005891575" evidence="1">
    <location>
        <begin position="23"/>
        <end position="405"/>
    </location>
</feature>
<dbReference type="STRING" id="131310.A0A0N4ZE03"/>
<evidence type="ECO:0000256" key="1">
    <source>
        <dbReference type="SAM" id="SignalP"/>
    </source>
</evidence>
<dbReference type="PANTHER" id="PTHR47411:SF3">
    <property type="entry name" value="I-BETA-1,3-N-ACETYLGLUCOSAMINYLTRANSFERASE"/>
    <property type="match status" value="1"/>
</dbReference>
<organism evidence="2 3">
    <name type="scientific">Parastrongyloides trichosuri</name>
    <name type="common">Possum-specific nematode worm</name>
    <dbReference type="NCBI Taxonomy" id="131310"/>
    <lineage>
        <taxon>Eukaryota</taxon>
        <taxon>Metazoa</taxon>
        <taxon>Ecdysozoa</taxon>
        <taxon>Nematoda</taxon>
        <taxon>Chromadorea</taxon>
        <taxon>Rhabditida</taxon>
        <taxon>Tylenchina</taxon>
        <taxon>Panagrolaimomorpha</taxon>
        <taxon>Strongyloidoidea</taxon>
        <taxon>Strongyloididae</taxon>
        <taxon>Parastrongyloides</taxon>
    </lineage>
</organism>
<dbReference type="Pfam" id="PF13896">
    <property type="entry name" value="Glyco_transf_49"/>
    <property type="match status" value="1"/>
</dbReference>
<dbReference type="Proteomes" id="UP000038045">
    <property type="component" value="Unplaced"/>
</dbReference>
<dbReference type="PANTHER" id="PTHR47411">
    <property type="entry name" value="B3GNT1, BETA-1,3-N-ACETYLGUCOSAMINYLTRANSFERASE 1, HOMOLOG"/>
    <property type="match status" value="1"/>
</dbReference>
<keyword evidence="1" id="KW-0732">Signal</keyword>
<keyword evidence="2" id="KW-1185">Reference proteome</keyword>
<name>A0A0N4ZE03_PARTI</name>
<dbReference type="WBParaSite" id="PTRK_0000583900.1">
    <property type="protein sequence ID" value="PTRK_0000583900.1"/>
    <property type="gene ID" value="PTRK_0000583900"/>
</dbReference>
<proteinExistence type="predicted"/>
<dbReference type="AlphaFoldDB" id="A0A0N4ZE03"/>
<feature type="signal peptide" evidence="1">
    <location>
        <begin position="1"/>
        <end position="22"/>
    </location>
</feature>
<protein>
    <submittedName>
        <fullName evidence="3">N-acetyllactosaminide beta-1,3-N-acetylglucosaminyltransferase</fullName>
    </submittedName>
</protein>
<evidence type="ECO:0000313" key="3">
    <source>
        <dbReference type="WBParaSite" id="PTRK_0000583900.1"/>
    </source>
</evidence>
<evidence type="ECO:0000313" key="2">
    <source>
        <dbReference type="Proteomes" id="UP000038045"/>
    </source>
</evidence>